<protein>
    <submittedName>
        <fullName evidence="3">PEP-CTERM sorting domain-containing protein</fullName>
    </submittedName>
</protein>
<dbReference type="EMBL" id="SHLY01000001">
    <property type="protein sequence ID" value="TAA48709.1"/>
    <property type="molecule type" value="Genomic_DNA"/>
</dbReference>
<evidence type="ECO:0000313" key="4">
    <source>
        <dbReference type="Proteomes" id="UP000292544"/>
    </source>
</evidence>
<gene>
    <name evidence="3" type="ORF">EXY25_01075</name>
</gene>
<keyword evidence="1" id="KW-1133">Transmembrane helix</keyword>
<accession>A0ABY1WVF4</accession>
<dbReference type="Proteomes" id="UP000292544">
    <property type="component" value="Unassembled WGS sequence"/>
</dbReference>
<feature type="domain" description="Ice-binding protein C-terminal" evidence="2">
    <location>
        <begin position="37"/>
        <end position="59"/>
    </location>
</feature>
<dbReference type="NCBIfam" id="TIGR02595">
    <property type="entry name" value="PEP_CTERM"/>
    <property type="match status" value="1"/>
</dbReference>
<keyword evidence="4" id="KW-1185">Reference proteome</keyword>
<reference evidence="4" key="1">
    <citation type="submission" date="2019-02" db="EMBL/GenBank/DDBJ databases">
        <title>Draft genome sequence of Muricauda sp. 176CP4-71.</title>
        <authorList>
            <person name="Park J.-S."/>
        </authorList>
    </citation>
    <scope>NUCLEOTIDE SEQUENCE [LARGE SCALE GENOMIC DNA]</scope>
    <source>
        <strain evidence="4">176GS2-150</strain>
    </source>
</reference>
<sequence length="62" mass="6596">MAESLPVLIIFYGVFIYVLLIRSSVNIDNINVQSLASVPAPATLLLLVAALVGMGAARRKLV</sequence>
<proteinExistence type="predicted"/>
<comment type="caution">
    <text evidence="3">The sequence shown here is derived from an EMBL/GenBank/DDBJ whole genome shotgun (WGS) entry which is preliminary data.</text>
</comment>
<dbReference type="InterPro" id="IPR013424">
    <property type="entry name" value="Ice-binding_C"/>
</dbReference>
<keyword evidence="1" id="KW-0472">Membrane</keyword>
<evidence type="ECO:0000256" key="1">
    <source>
        <dbReference type="SAM" id="Phobius"/>
    </source>
</evidence>
<feature type="transmembrane region" description="Helical" evidence="1">
    <location>
        <begin position="37"/>
        <end position="57"/>
    </location>
</feature>
<keyword evidence="1" id="KW-0812">Transmembrane</keyword>
<evidence type="ECO:0000313" key="3">
    <source>
        <dbReference type="EMBL" id="TAA48709.1"/>
    </source>
</evidence>
<dbReference type="Pfam" id="PF07589">
    <property type="entry name" value="PEP-CTERM"/>
    <property type="match status" value="1"/>
</dbReference>
<evidence type="ECO:0000259" key="2">
    <source>
        <dbReference type="Pfam" id="PF07589"/>
    </source>
</evidence>
<name>A0ABY1WVF4_9GAMM</name>
<feature type="transmembrane region" description="Helical" evidence="1">
    <location>
        <begin position="7"/>
        <end position="25"/>
    </location>
</feature>
<organism evidence="3 4">
    <name type="scientific">Corallincola spongiicola</name>
    <dbReference type="NCBI Taxonomy" id="2520508"/>
    <lineage>
        <taxon>Bacteria</taxon>
        <taxon>Pseudomonadati</taxon>
        <taxon>Pseudomonadota</taxon>
        <taxon>Gammaproteobacteria</taxon>
        <taxon>Alteromonadales</taxon>
        <taxon>Psychromonadaceae</taxon>
        <taxon>Corallincola</taxon>
    </lineage>
</organism>